<keyword evidence="4 5" id="KW-0472">Membrane</keyword>
<evidence type="ECO:0000313" key="6">
    <source>
        <dbReference type="EMBL" id="KRT86516.1"/>
    </source>
</evidence>
<sequence length="314" mass="34837">LVSQGKVDKAISILRKFEKINKSKIEESIYKEFEDSCTKALNEEENNKSYSVLDLFKTPRLRKITLLLIIIWMAISLTFDGHVRNVGSLGLDIFLTFTIASVTEFPADTFLTFVLDLWGRRWLAFGSMIVSGIFSLLATAVPYGIPSATMAIIGRFAVNISYNIGLQYAAELLPTVVRAQGVALIHIMGYVASILAPFIVYSANISPSLPLLILGIIGILGGILALFLPETLDHELPQTLQDGEDFGLDQKFLDFPCTKRRTTEEENVEHFRRSASSIRVSTRASFRGEIRSSMIHRGSVRSRSSITATKNAIV</sequence>
<dbReference type="InterPro" id="IPR036259">
    <property type="entry name" value="MFS_trans_sf"/>
</dbReference>
<dbReference type="GO" id="GO:0016020">
    <property type="term" value="C:membrane"/>
    <property type="evidence" value="ECO:0007669"/>
    <property type="project" value="UniProtKB-SubCell"/>
</dbReference>
<dbReference type="GO" id="GO:0022857">
    <property type="term" value="F:transmembrane transporter activity"/>
    <property type="evidence" value="ECO:0007669"/>
    <property type="project" value="InterPro"/>
</dbReference>
<gene>
    <name evidence="6" type="ORF">AMK59_2961</name>
</gene>
<keyword evidence="7" id="KW-1185">Reference proteome</keyword>
<organism evidence="6 7">
    <name type="scientific">Oryctes borbonicus</name>
    <dbReference type="NCBI Taxonomy" id="1629725"/>
    <lineage>
        <taxon>Eukaryota</taxon>
        <taxon>Metazoa</taxon>
        <taxon>Ecdysozoa</taxon>
        <taxon>Arthropoda</taxon>
        <taxon>Hexapoda</taxon>
        <taxon>Insecta</taxon>
        <taxon>Pterygota</taxon>
        <taxon>Neoptera</taxon>
        <taxon>Endopterygota</taxon>
        <taxon>Coleoptera</taxon>
        <taxon>Polyphaga</taxon>
        <taxon>Scarabaeiformia</taxon>
        <taxon>Scarabaeidae</taxon>
        <taxon>Dynastinae</taxon>
        <taxon>Oryctes</taxon>
    </lineage>
</organism>
<dbReference type="Gene3D" id="1.20.1250.20">
    <property type="entry name" value="MFS general substrate transporter like domains"/>
    <property type="match status" value="1"/>
</dbReference>
<evidence type="ECO:0000256" key="3">
    <source>
        <dbReference type="ARBA" id="ARBA00022989"/>
    </source>
</evidence>
<dbReference type="Proteomes" id="UP000051574">
    <property type="component" value="Unassembled WGS sequence"/>
</dbReference>
<dbReference type="InterPro" id="IPR011701">
    <property type="entry name" value="MFS"/>
</dbReference>
<evidence type="ECO:0000256" key="2">
    <source>
        <dbReference type="ARBA" id="ARBA00022692"/>
    </source>
</evidence>
<evidence type="ECO:0000256" key="5">
    <source>
        <dbReference type="SAM" id="Phobius"/>
    </source>
</evidence>
<accession>A0A0T6BGS7</accession>
<keyword evidence="3 5" id="KW-1133">Transmembrane helix</keyword>
<proteinExistence type="predicted"/>
<comment type="caution">
    <text evidence="6">The sequence shown here is derived from an EMBL/GenBank/DDBJ whole genome shotgun (WGS) entry which is preliminary data.</text>
</comment>
<feature type="transmembrane region" description="Helical" evidence="5">
    <location>
        <begin position="122"/>
        <end position="145"/>
    </location>
</feature>
<feature type="transmembrane region" description="Helical" evidence="5">
    <location>
        <begin position="64"/>
        <end position="81"/>
    </location>
</feature>
<dbReference type="Pfam" id="PF07690">
    <property type="entry name" value="MFS_1"/>
    <property type="match status" value="1"/>
</dbReference>
<dbReference type="EMBL" id="LJIG01000424">
    <property type="protein sequence ID" value="KRT86516.1"/>
    <property type="molecule type" value="Genomic_DNA"/>
</dbReference>
<comment type="subcellular location">
    <subcellularLocation>
        <location evidence="1">Membrane</location>
        <topology evidence="1">Multi-pass membrane protein</topology>
    </subcellularLocation>
</comment>
<evidence type="ECO:0000256" key="1">
    <source>
        <dbReference type="ARBA" id="ARBA00004141"/>
    </source>
</evidence>
<reference evidence="6 7" key="1">
    <citation type="submission" date="2015-09" db="EMBL/GenBank/DDBJ databases">
        <title>Draft genome of the scarab beetle Oryctes borbonicus.</title>
        <authorList>
            <person name="Meyer J.M."/>
            <person name="Markov G.V."/>
            <person name="Baskaran P."/>
            <person name="Herrmann M."/>
            <person name="Sommer R.J."/>
            <person name="Roedelsperger C."/>
        </authorList>
    </citation>
    <scope>NUCLEOTIDE SEQUENCE [LARGE SCALE GENOMIC DNA]</scope>
    <source>
        <strain evidence="6">OB123</strain>
        <tissue evidence="6">Whole animal</tissue>
    </source>
</reference>
<feature type="transmembrane region" description="Helical" evidence="5">
    <location>
        <begin position="93"/>
        <end position="115"/>
    </location>
</feature>
<evidence type="ECO:0000313" key="7">
    <source>
        <dbReference type="Proteomes" id="UP000051574"/>
    </source>
</evidence>
<dbReference type="PANTHER" id="PTHR24064">
    <property type="entry name" value="SOLUTE CARRIER FAMILY 22 MEMBER"/>
    <property type="match status" value="1"/>
</dbReference>
<keyword evidence="2 5" id="KW-0812">Transmembrane</keyword>
<feature type="transmembrane region" description="Helical" evidence="5">
    <location>
        <begin position="182"/>
        <end position="203"/>
    </location>
</feature>
<feature type="transmembrane region" description="Helical" evidence="5">
    <location>
        <begin position="209"/>
        <end position="228"/>
    </location>
</feature>
<evidence type="ECO:0000256" key="4">
    <source>
        <dbReference type="ARBA" id="ARBA00023136"/>
    </source>
</evidence>
<protein>
    <submittedName>
        <fullName evidence="6">Membrane transporter</fullName>
    </submittedName>
</protein>
<dbReference type="AlphaFoldDB" id="A0A0T6BGS7"/>
<name>A0A0T6BGS7_9SCAR</name>
<dbReference type="OrthoDB" id="6884957at2759"/>
<feature type="non-terminal residue" evidence="6">
    <location>
        <position position="1"/>
    </location>
</feature>
<dbReference type="SUPFAM" id="SSF103473">
    <property type="entry name" value="MFS general substrate transporter"/>
    <property type="match status" value="1"/>
</dbReference>